<dbReference type="EMBL" id="JACBYF010000252">
    <property type="protein sequence ID" value="NYS48353.1"/>
    <property type="molecule type" value="Genomic_DNA"/>
</dbReference>
<dbReference type="Pfam" id="PF01610">
    <property type="entry name" value="DDE_Tnp_ISL3"/>
    <property type="match status" value="1"/>
</dbReference>
<evidence type="ECO:0000259" key="1">
    <source>
        <dbReference type="Pfam" id="PF01610"/>
    </source>
</evidence>
<protein>
    <submittedName>
        <fullName evidence="2">Transposase</fullName>
    </submittedName>
</protein>
<dbReference type="InterPro" id="IPR047951">
    <property type="entry name" value="Transpos_ISL3"/>
</dbReference>
<dbReference type="Proteomes" id="UP000531840">
    <property type="component" value="Unassembled WGS sequence"/>
</dbReference>
<feature type="non-terminal residue" evidence="2">
    <location>
        <position position="1"/>
    </location>
</feature>
<dbReference type="PANTHER" id="PTHR33498:SF1">
    <property type="entry name" value="TRANSPOSASE FOR INSERTION SEQUENCE ELEMENT IS1557"/>
    <property type="match status" value="1"/>
</dbReference>
<reference evidence="2 3" key="1">
    <citation type="submission" date="2020-07" db="EMBL/GenBank/DDBJ databases">
        <title>MOT database genomes.</title>
        <authorList>
            <person name="Joseph S."/>
            <person name="Aduse-Opoku J."/>
            <person name="Hashim A."/>
            <person name="Wade W."/>
            <person name="Curtis M."/>
        </authorList>
    </citation>
    <scope>NUCLEOTIDE SEQUENCE [LARGE SCALE GENOMIC DNA]</scope>
    <source>
        <strain evidence="2 3">CIP 106318</strain>
    </source>
</reference>
<evidence type="ECO:0000313" key="2">
    <source>
        <dbReference type="EMBL" id="NYS48353.1"/>
    </source>
</evidence>
<accession>A0ABX2T136</accession>
<feature type="non-terminal residue" evidence="2">
    <location>
        <position position="77"/>
    </location>
</feature>
<dbReference type="RefSeq" id="WP_179942059.1">
    <property type="nucleotide sequence ID" value="NZ_JACBYF010000252.1"/>
</dbReference>
<feature type="domain" description="Transposase IS204/IS1001/IS1096/IS1165 DDE" evidence="1">
    <location>
        <begin position="1"/>
        <end position="75"/>
    </location>
</feature>
<name>A0ABX2T136_9BACL</name>
<keyword evidence="3" id="KW-1185">Reference proteome</keyword>
<comment type="caution">
    <text evidence="2">The sequence shown here is derived from an EMBL/GenBank/DDBJ whole genome shotgun (WGS) entry which is preliminary data.</text>
</comment>
<dbReference type="PANTHER" id="PTHR33498">
    <property type="entry name" value="TRANSPOSASE FOR INSERTION SEQUENCE ELEMENT IS1557"/>
    <property type="match status" value="1"/>
</dbReference>
<dbReference type="InterPro" id="IPR002560">
    <property type="entry name" value="Transposase_DDE"/>
</dbReference>
<organism evidence="2 3">
    <name type="scientific">Gemelliphila palaticanis</name>
    <dbReference type="NCBI Taxonomy" id="81950"/>
    <lineage>
        <taxon>Bacteria</taxon>
        <taxon>Bacillati</taxon>
        <taxon>Bacillota</taxon>
        <taxon>Bacilli</taxon>
        <taxon>Bacillales</taxon>
        <taxon>Gemellaceae</taxon>
        <taxon>Gemelliphila</taxon>
    </lineage>
</organism>
<gene>
    <name evidence="2" type="ORF">HZY85_09280</name>
</gene>
<proteinExistence type="predicted"/>
<evidence type="ECO:0000313" key="3">
    <source>
        <dbReference type="Proteomes" id="UP000531840"/>
    </source>
</evidence>
<sequence>DIVDGRTESILNTYFSRFSKEARFNVKAICIDIYTPYMKLIKQKFPNADIVIDRFHLIQNINRKLNSARVQLMNTYT</sequence>